<sequence length="155" mass="17465">MHKSILKKQEILEMAAECKVHFLNPNAVRQNQSLGDHTGITGFGFHRIAIEPGRESTELHRHTFEDECVYILQGVAEVQIGEEQYSVAEGDFIGYPAGGLPHTMKNTGDELLVCIVVGQRLDHDICDYPNKGKRLHRNRGLPWELVDLGDITHPR</sequence>
<protein>
    <submittedName>
        <fullName evidence="3">Cupin domain-containing protein</fullName>
    </submittedName>
</protein>
<dbReference type="PANTHER" id="PTHR35848:SF9">
    <property type="entry name" value="SLL1358 PROTEIN"/>
    <property type="match status" value="1"/>
</dbReference>
<evidence type="ECO:0000313" key="4">
    <source>
        <dbReference type="Proteomes" id="UP001321520"/>
    </source>
</evidence>
<name>A0ABY9EAX3_9GAMM</name>
<dbReference type="CDD" id="cd02224">
    <property type="entry name" value="cupin_SPO2919-like"/>
    <property type="match status" value="1"/>
</dbReference>
<evidence type="ECO:0000256" key="1">
    <source>
        <dbReference type="ARBA" id="ARBA00022723"/>
    </source>
</evidence>
<feature type="domain" description="Cupin type-2" evidence="2">
    <location>
        <begin position="48"/>
        <end position="117"/>
    </location>
</feature>
<dbReference type="InterPro" id="IPR011051">
    <property type="entry name" value="RmlC_Cupin_sf"/>
</dbReference>
<keyword evidence="1" id="KW-0479">Metal-binding</keyword>
<dbReference type="InterPro" id="IPR014710">
    <property type="entry name" value="RmlC-like_jellyroll"/>
</dbReference>
<dbReference type="Pfam" id="PF07883">
    <property type="entry name" value="Cupin_2"/>
    <property type="match status" value="1"/>
</dbReference>
<dbReference type="InterPro" id="IPR013096">
    <property type="entry name" value="Cupin_2"/>
</dbReference>
<dbReference type="SUPFAM" id="SSF51182">
    <property type="entry name" value="RmlC-like cupins"/>
    <property type="match status" value="1"/>
</dbReference>
<dbReference type="InterPro" id="IPR051610">
    <property type="entry name" value="GPI/OXD"/>
</dbReference>
<reference evidence="3 4" key="1">
    <citation type="submission" date="2022-05" db="EMBL/GenBank/DDBJ databases">
        <title>Microbulbifer sp. nov., isolated from sponge.</title>
        <authorList>
            <person name="Gao L."/>
        </authorList>
    </citation>
    <scope>NUCLEOTIDE SEQUENCE [LARGE SCALE GENOMIC DNA]</scope>
    <source>
        <strain evidence="3 4">MI-G</strain>
    </source>
</reference>
<evidence type="ECO:0000313" key="3">
    <source>
        <dbReference type="EMBL" id="WKD49312.1"/>
    </source>
</evidence>
<keyword evidence="4" id="KW-1185">Reference proteome</keyword>
<dbReference type="Gene3D" id="2.60.120.10">
    <property type="entry name" value="Jelly Rolls"/>
    <property type="match status" value="1"/>
</dbReference>
<evidence type="ECO:0000259" key="2">
    <source>
        <dbReference type="Pfam" id="PF07883"/>
    </source>
</evidence>
<dbReference type="PANTHER" id="PTHR35848">
    <property type="entry name" value="OXALATE-BINDING PROTEIN"/>
    <property type="match status" value="1"/>
</dbReference>
<proteinExistence type="predicted"/>
<organism evidence="3 4">
    <name type="scientific">Microbulbifer spongiae</name>
    <dbReference type="NCBI Taxonomy" id="2944933"/>
    <lineage>
        <taxon>Bacteria</taxon>
        <taxon>Pseudomonadati</taxon>
        <taxon>Pseudomonadota</taxon>
        <taxon>Gammaproteobacteria</taxon>
        <taxon>Cellvibrionales</taxon>
        <taxon>Microbulbiferaceae</taxon>
        <taxon>Microbulbifer</taxon>
    </lineage>
</organism>
<dbReference type="Proteomes" id="UP001321520">
    <property type="component" value="Chromosome"/>
</dbReference>
<gene>
    <name evidence="3" type="ORF">M8T91_15615</name>
</gene>
<dbReference type="RefSeq" id="WP_301415102.1">
    <property type="nucleotide sequence ID" value="NZ_CP098023.1"/>
</dbReference>
<accession>A0ABY9EAX3</accession>
<dbReference type="EMBL" id="CP098023">
    <property type="protein sequence ID" value="WKD49312.1"/>
    <property type="molecule type" value="Genomic_DNA"/>
</dbReference>